<evidence type="ECO:0000313" key="8">
    <source>
        <dbReference type="Proteomes" id="UP000503462"/>
    </source>
</evidence>
<comment type="similarity">
    <text evidence="2 4">Belongs to the SPP2 family.</text>
</comment>
<sequence length="395" mass="45455">MADTQAPPKFSISIGGVKKTSSPANPLKRSHASLFEEEEEEGQNKKVHTVTHFDRKAGGAIDENQPRSKGPLIIKPLSNRSWKEAGRKRRQRDTLPSQEEQDARIAQIEAAEKKERDRAYGLNVFDAPAPPTDMEGVIEKPEPEIQREKTADERAMDALLGIKQESSLVVPAISEEDAFQQDARSAPDGPSLDDYARVPVEEYGAAMLRGMGWKGGKAKVTKAPERRPAMLGIGAKSDAAITGELGGWGKAARGKDAVIYNPVMLKDSKTGELFTDAELQKKQEQDQRQKYEEEFEKQEKDKERRRRKHDDEDRRSSEYRRRDRSRDDRHRSNGDRYNDKYRSGRDRSSDRQRSGRDRDNHRSGRDRSRDRRYDSDDRRQRDRSRDRHRDHRDRH</sequence>
<keyword evidence="3 4" id="KW-0539">Nucleus</keyword>
<protein>
    <recommendedName>
        <fullName evidence="4">Pre-mRNA-splicing factor</fullName>
    </recommendedName>
</protein>
<dbReference type="EMBL" id="CP051140">
    <property type="protein sequence ID" value="QIW97142.1"/>
    <property type="molecule type" value="Genomic_DNA"/>
</dbReference>
<gene>
    <name evidence="7" type="ORF">AMS68_002660</name>
</gene>
<dbReference type="OrthoDB" id="5577072at2759"/>
<keyword evidence="4" id="KW-0507">mRNA processing</keyword>
<evidence type="ECO:0000256" key="4">
    <source>
        <dbReference type="RuleBase" id="RU369096"/>
    </source>
</evidence>
<feature type="compositionally biased region" description="Basic and acidic residues" evidence="5">
    <location>
        <begin position="110"/>
        <end position="119"/>
    </location>
</feature>
<comment type="subcellular location">
    <subcellularLocation>
        <location evidence="1 4">Nucleus</location>
    </subcellularLocation>
</comment>
<feature type="compositionally biased region" description="Basic and acidic residues" evidence="5">
    <location>
        <begin position="137"/>
        <end position="150"/>
    </location>
</feature>
<comment type="function">
    <text evidence="4">Involved in spliceosome maturation and the first step of pre-mRNA splicing.</text>
</comment>
<evidence type="ECO:0000259" key="6">
    <source>
        <dbReference type="Pfam" id="PF12656"/>
    </source>
</evidence>
<reference evidence="7 8" key="1">
    <citation type="journal article" date="2016" name="Sci. Rep.">
        <title>Peltaster fructicola genome reveals evolution from an invasive phytopathogen to an ectophytic parasite.</title>
        <authorList>
            <person name="Xu C."/>
            <person name="Chen H."/>
            <person name="Gleason M.L."/>
            <person name="Xu J.R."/>
            <person name="Liu H."/>
            <person name="Zhang R."/>
            <person name="Sun G."/>
        </authorList>
    </citation>
    <scope>NUCLEOTIDE SEQUENCE [LARGE SCALE GENOMIC DNA]</scope>
    <source>
        <strain evidence="7 8">LNHT1506</strain>
    </source>
</reference>
<feature type="region of interest" description="Disordered" evidence="5">
    <location>
        <begin position="1"/>
        <end position="150"/>
    </location>
</feature>
<dbReference type="PANTHER" id="PTHR15818:SF2">
    <property type="entry name" value="G-PATCH DOMAIN AND KOW MOTIFS-CONTAINING PROTEIN"/>
    <property type="match status" value="1"/>
</dbReference>
<dbReference type="Pfam" id="PF12656">
    <property type="entry name" value="G-patch_2"/>
    <property type="match status" value="1"/>
</dbReference>
<dbReference type="Proteomes" id="UP000503462">
    <property type="component" value="Chromosome 2"/>
</dbReference>
<proteinExistence type="inferred from homology"/>
<feature type="compositionally biased region" description="Basic and acidic residues" evidence="5">
    <location>
        <begin position="309"/>
        <end position="387"/>
    </location>
</feature>
<organism evidence="7 8">
    <name type="scientific">Peltaster fructicola</name>
    <dbReference type="NCBI Taxonomy" id="286661"/>
    <lineage>
        <taxon>Eukaryota</taxon>
        <taxon>Fungi</taxon>
        <taxon>Dikarya</taxon>
        <taxon>Ascomycota</taxon>
        <taxon>Pezizomycotina</taxon>
        <taxon>Dothideomycetes</taxon>
        <taxon>Dothideomycetes incertae sedis</taxon>
        <taxon>Peltaster</taxon>
    </lineage>
</organism>
<accession>A0A6H0XR12</accession>
<evidence type="ECO:0000256" key="2">
    <source>
        <dbReference type="ARBA" id="ARBA00008576"/>
    </source>
</evidence>
<feature type="region of interest" description="Disordered" evidence="5">
    <location>
        <begin position="276"/>
        <end position="395"/>
    </location>
</feature>
<feature type="compositionally biased region" description="Basic and acidic residues" evidence="5">
    <location>
        <begin position="278"/>
        <end position="302"/>
    </location>
</feature>
<keyword evidence="8" id="KW-1185">Reference proteome</keyword>
<evidence type="ECO:0000313" key="7">
    <source>
        <dbReference type="EMBL" id="QIW97142.1"/>
    </source>
</evidence>
<dbReference type="GO" id="GO:0005681">
    <property type="term" value="C:spliceosomal complex"/>
    <property type="evidence" value="ECO:0007669"/>
    <property type="project" value="UniProtKB-UniRule"/>
</dbReference>
<dbReference type="PANTHER" id="PTHR15818">
    <property type="entry name" value="G PATCH AND KOW-CONTAINING"/>
    <property type="match status" value="1"/>
</dbReference>
<evidence type="ECO:0000256" key="5">
    <source>
        <dbReference type="SAM" id="MobiDB-lite"/>
    </source>
</evidence>
<keyword evidence="4" id="KW-0508">mRNA splicing</keyword>
<keyword evidence="4" id="KW-0747">Spliceosome</keyword>
<evidence type="ECO:0000256" key="1">
    <source>
        <dbReference type="ARBA" id="ARBA00004123"/>
    </source>
</evidence>
<name>A0A6H0XR12_9PEZI</name>
<feature type="domain" description="Spp2/MOS2 G-patch" evidence="6">
    <location>
        <begin position="187"/>
        <end position="238"/>
    </location>
</feature>
<dbReference type="InterPro" id="IPR026822">
    <property type="entry name" value="Spp2/MOS2_G-patch"/>
</dbReference>
<dbReference type="InterPro" id="IPR045166">
    <property type="entry name" value="Spp2-like"/>
</dbReference>
<dbReference type="AlphaFoldDB" id="A0A6H0XR12"/>
<dbReference type="GO" id="GO:0000398">
    <property type="term" value="P:mRNA splicing, via spliceosome"/>
    <property type="evidence" value="ECO:0007669"/>
    <property type="project" value="UniProtKB-UniRule"/>
</dbReference>
<evidence type="ECO:0000256" key="3">
    <source>
        <dbReference type="ARBA" id="ARBA00023242"/>
    </source>
</evidence>